<protein>
    <submittedName>
        <fullName evidence="2">Uncharacterized protein</fullName>
    </submittedName>
</protein>
<keyword evidence="3" id="KW-1185">Reference proteome</keyword>
<dbReference type="Proteomes" id="UP000192596">
    <property type="component" value="Unassembled WGS sequence"/>
</dbReference>
<evidence type="ECO:0000313" key="2">
    <source>
        <dbReference type="EMBL" id="OQN95696.1"/>
    </source>
</evidence>
<proteinExistence type="predicted"/>
<accession>A0A1V8S977</accession>
<dbReference type="AlphaFoldDB" id="A0A1V8S977"/>
<name>A0A1V8S977_9PEZI</name>
<reference evidence="3" key="1">
    <citation type="submission" date="2017-03" db="EMBL/GenBank/DDBJ databases">
        <title>Genomes of endolithic fungi from Antarctica.</title>
        <authorList>
            <person name="Coleine C."/>
            <person name="Masonjones S."/>
            <person name="Stajich J.E."/>
        </authorList>
    </citation>
    <scope>NUCLEOTIDE SEQUENCE [LARGE SCALE GENOMIC DNA]</scope>
    <source>
        <strain evidence="3">CCFEE 5527</strain>
    </source>
</reference>
<dbReference type="EMBL" id="NAJO01000081">
    <property type="protein sequence ID" value="OQN95696.1"/>
    <property type="molecule type" value="Genomic_DNA"/>
</dbReference>
<feature type="region of interest" description="Disordered" evidence="1">
    <location>
        <begin position="71"/>
        <end position="92"/>
    </location>
</feature>
<dbReference type="InParanoid" id="A0A1V8S977"/>
<sequence>MCDDDTHMDFNTALENILYCSEPLTALQSSLVEKNAAFSSRSQAYKQAEELPTVKRAAFLAPFDERCKAVVDSHAPPDRPPSLASGNSGGYDVPIQLRKRRWGLLPKWNKKPPAHAPVQLVPLPSQHGSSGP</sequence>
<comment type="caution">
    <text evidence="2">The sequence shown here is derived from an EMBL/GenBank/DDBJ whole genome shotgun (WGS) entry which is preliminary data.</text>
</comment>
<evidence type="ECO:0000256" key="1">
    <source>
        <dbReference type="SAM" id="MobiDB-lite"/>
    </source>
</evidence>
<feature type="region of interest" description="Disordered" evidence="1">
    <location>
        <begin position="106"/>
        <end position="132"/>
    </location>
</feature>
<evidence type="ECO:0000313" key="3">
    <source>
        <dbReference type="Proteomes" id="UP000192596"/>
    </source>
</evidence>
<gene>
    <name evidence="2" type="ORF">B0A48_18444</name>
</gene>
<organism evidence="2 3">
    <name type="scientific">Cryoendolithus antarcticus</name>
    <dbReference type="NCBI Taxonomy" id="1507870"/>
    <lineage>
        <taxon>Eukaryota</taxon>
        <taxon>Fungi</taxon>
        <taxon>Dikarya</taxon>
        <taxon>Ascomycota</taxon>
        <taxon>Pezizomycotina</taxon>
        <taxon>Dothideomycetes</taxon>
        <taxon>Dothideomycetidae</taxon>
        <taxon>Cladosporiales</taxon>
        <taxon>Cladosporiaceae</taxon>
        <taxon>Cryoendolithus</taxon>
    </lineage>
</organism>